<comment type="caution">
    <text evidence="4">The sequence shown here is derived from an EMBL/GenBank/DDBJ whole genome shotgun (WGS) entry which is preliminary data.</text>
</comment>
<dbReference type="InterPro" id="IPR049195">
    <property type="entry name" value="Tre1-like_N"/>
</dbReference>
<dbReference type="InterPro" id="IPR029063">
    <property type="entry name" value="SAM-dependent_MTases_sf"/>
</dbReference>
<keyword evidence="2" id="KW-0812">Transmembrane</keyword>
<feature type="region of interest" description="Disordered" evidence="1">
    <location>
        <begin position="342"/>
        <end position="365"/>
    </location>
</feature>
<accession>A0A367QYW3</accession>
<dbReference type="CDD" id="cd02440">
    <property type="entry name" value="AdoMet_MTases"/>
    <property type="match status" value="1"/>
</dbReference>
<reference evidence="4" key="1">
    <citation type="submission" date="2016-04" db="EMBL/GenBank/DDBJ databases">
        <authorList>
            <person name="Tabuchi Yagui T.R."/>
        </authorList>
    </citation>
    <scope>NUCLEOTIDE SEQUENCE [LARGE SCALE GENOMIC DNA]</scope>
    <source>
        <strain evidence="4">NIES-26</strain>
    </source>
</reference>
<feature type="compositionally biased region" description="Low complexity" evidence="1">
    <location>
        <begin position="64"/>
        <end position="78"/>
    </location>
</feature>
<evidence type="ECO:0000313" key="5">
    <source>
        <dbReference type="Proteomes" id="UP000252107"/>
    </source>
</evidence>
<gene>
    <name evidence="4" type="ORF">A6770_22000</name>
</gene>
<dbReference type="Proteomes" id="UP000252107">
    <property type="component" value="Unassembled WGS sequence"/>
</dbReference>
<evidence type="ECO:0000313" key="4">
    <source>
        <dbReference type="EMBL" id="RCJ29408.1"/>
    </source>
</evidence>
<evidence type="ECO:0000256" key="2">
    <source>
        <dbReference type="SAM" id="Phobius"/>
    </source>
</evidence>
<dbReference type="AlphaFoldDB" id="A0A367QYW3"/>
<feature type="compositionally biased region" description="Basic and acidic residues" evidence="1">
    <location>
        <begin position="1"/>
        <end position="22"/>
    </location>
</feature>
<keyword evidence="5" id="KW-1185">Reference proteome</keyword>
<protein>
    <recommendedName>
        <fullName evidence="3">NAD(+)--protein-arginine ADP-ribosyltransferase Tre1-like N-terminal domain-containing protein</fullName>
    </recommendedName>
</protein>
<feature type="region of interest" description="Disordered" evidence="1">
    <location>
        <begin position="1"/>
        <end position="34"/>
    </location>
</feature>
<evidence type="ECO:0000256" key="1">
    <source>
        <dbReference type="SAM" id="MobiDB-lite"/>
    </source>
</evidence>
<organism evidence="4 5">
    <name type="scientific">Nostoc minutum NIES-26</name>
    <dbReference type="NCBI Taxonomy" id="1844469"/>
    <lineage>
        <taxon>Bacteria</taxon>
        <taxon>Bacillati</taxon>
        <taxon>Cyanobacteriota</taxon>
        <taxon>Cyanophyceae</taxon>
        <taxon>Nostocales</taxon>
        <taxon>Nostocaceae</taxon>
        <taxon>Nostoc</taxon>
    </lineage>
</organism>
<feature type="transmembrane region" description="Helical" evidence="2">
    <location>
        <begin position="176"/>
        <end position="200"/>
    </location>
</feature>
<dbReference type="Pfam" id="PF21724">
    <property type="entry name" value="DUF6861"/>
    <property type="match status" value="1"/>
</dbReference>
<feature type="domain" description="NAD(+)--protein-arginine ADP-ribosyltransferase Tre1-like N-terminal" evidence="3">
    <location>
        <begin position="147"/>
        <end position="323"/>
    </location>
</feature>
<feature type="transmembrane region" description="Helical" evidence="2">
    <location>
        <begin position="275"/>
        <end position="292"/>
    </location>
</feature>
<sequence>MDQEKVERENTLSKSVQDKSDTSKPVYSLLPDPSQQLTLEEHRQKHEKVTPDWRNNNVLKSIKARSSSASIQSQSQLQTADNKEPKVQQKELQSNTSIVGIQAKDNSYQVASIWDDAVHQGQRFLNQVQKLGEGFWRTVQGGPQKVSDYTKAIHLSLQYIPQAIAQRVDAILKDALAGLAISLITAIGVVSLTTAIGAAIGSLGGGVGAVPGAAAGLRVGIFLLEKMGLIFLLSWIANGLKDVGVAFGRFLATVWNANGDDSAIDKGARQFADGMAQFIVLVLEGIVAYAIAHGQAKAMEMLNKSWFGQQLGSARLGQWLNQRLKARGEAITPDGQRMRIQGETPKRQQPMRMQGEKGNGHNSGNTRFLNVEEARGFIAQKIASGEKITLDLFGGETSQVPGAINFDIVAKEGIRGKVADLVNIFPKNSVHEIIANGPQAEFLGEVARILKPGGRIYINANYSNRYRFGTNRGKKPPDSETLKELGLRLVQDDGSLDPRFADLEFRRTDGGEIRKDTVKTVIFEKLE</sequence>
<feature type="region of interest" description="Disordered" evidence="1">
    <location>
        <begin position="64"/>
        <end position="94"/>
    </location>
</feature>
<keyword evidence="2" id="KW-1133">Transmembrane helix</keyword>
<keyword evidence="2" id="KW-0472">Membrane</keyword>
<evidence type="ECO:0000259" key="3">
    <source>
        <dbReference type="Pfam" id="PF21724"/>
    </source>
</evidence>
<dbReference type="SUPFAM" id="SSF53335">
    <property type="entry name" value="S-adenosyl-L-methionine-dependent methyltransferases"/>
    <property type="match status" value="1"/>
</dbReference>
<name>A0A367QYW3_9NOSO</name>
<proteinExistence type="predicted"/>
<dbReference type="EMBL" id="LXQD01000293">
    <property type="protein sequence ID" value="RCJ29408.1"/>
    <property type="molecule type" value="Genomic_DNA"/>
</dbReference>